<feature type="region of interest" description="Disordered" evidence="1">
    <location>
        <begin position="103"/>
        <end position="165"/>
    </location>
</feature>
<name>A0AAW0AKY5_9AGAR</name>
<evidence type="ECO:0000256" key="1">
    <source>
        <dbReference type="SAM" id="MobiDB-lite"/>
    </source>
</evidence>
<keyword evidence="3" id="KW-1185">Reference proteome</keyword>
<feature type="region of interest" description="Disordered" evidence="1">
    <location>
        <begin position="1"/>
        <end position="42"/>
    </location>
</feature>
<feature type="compositionally biased region" description="Basic residues" evidence="1">
    <location>
        <begin position="123"/>
        <end position="134"/>
    </location>
</feature>
<feature type="compositionally biased region" description="Basic residues" evidence="1">
    <location>
        <begin position="326"/>
        <end position="343"/>
    </location>
</feature>
<organism evidence="2 3">
    <name type="scientific">Favolaschia claudopus</name>
    <dbReference type="NCBI Taxonomy" id="2862362"/>
    <lineage>
        <taxon>Eukaryota</taxon>
        <taxon>Fungi</taxon>
        <taxon>Dikarya</taxon>
        <taxon>Basidiomycota</taxon>
        <taxon>Agaricomycotina</taxon>
        <taxon>Agaricomycetes</taxon>
        <taxon>Agaricomycetidae</taxon>
        <taxon>Agaricales</taxon>
        <taxon>Marasmiineae</taxon>
        <taxon>Mycenaceae</taxon>
        <taxon>Favolaschia</taxon>
    </lineage>
</organism>
<protein>
    <submittedName>
        <fullName evidence="2">Uncharacterized protein</fullName>
    </submittedName>
</protein>
<evidence type="ECO:0000313" key="3">
    <source>
        <dbReference type="Proteomes" id="UP001362999"/>
    </source>
</evidence>
<dbReference type="EMBL" id="JAWWNJ010000059">
    <property type="protein sequence ID" value="KAK7013447.1"/>
    <property type="molecule type" value="Genomic_DNA"/>
</dbReference>
<sequence>MAAANSTGEPQPHTRSATRAGIHPAPPPLFSPQLTSPADFGSAGISFEAQDMLDVAGDVVLTSPAALAAAASARPASAVIDTVSDLSALPASMADDSALGAVEPAPAQGEDDESGRWTPVSRKTSRSHRERRSTKSVSRTSNISSGSDSLSSSDSESSSMSTIAHATSNLSPSQLAVIMQRHEALAAIRADYERKTTAGPEINQKSVKQDIKGDVPRDSNVPEARNSASGHQAAPMRTHRVTVEEVEDEDPLSKVQIAGPSRNKGKAVDPRNWGDVALLHNFSEKEMQEQRDAFANYAYIKQIKEEEFTPHLEFSEEISQRPSSPKAKKSGKRSKSPKSKRNRHDLPSDAAPPTAPVQPIKPTVEVQPAAGEAEPVADSDSRDAKCYNSHGAGVELKKREIRPVCDRHDIQSHGCINPLVKGSFGWIEK</sequence>
<dbReference type="Proteomes" id="UP001362999">
    <property type="component" value="Unassembled WGS sequence"/>
</dbReference>
<feature type="region of interest" description="Disordered" evidence="1">
    <location>
        <begin position="315"/>
        <end position="391"/>
    </location>
</feature>
<feature type="compositionally biased region" description="Low complexity" evidence="1">
    <location>
        <begin position="141"/>
        <end position="161"/>
    </location>
</feature>
<proteinExistence type="predicted"/>
<reference evidence="2 3" key="1">
    <citation type="journal article" date="2024" name="J Genomics">
        <title>Draft genome sequencing and assembly of Favolaschia claudopus CIRM-BRFM 2984 isolated from oak limbs.</title>
        <authorList>
            <person name="Navarro D."/>
            <person name="Drula E."/>
            <person name="Chaduli D."/>
            <person name="Cazenave R."/>
            <person name="Ahrendt S."/>
            <person name="Wang J."/>
            <person name="Lipzen A."/>
            <person name="Daum C."/>
            <person name="Barry K."/>
            <person name="Grigoriev I.V."/>
            <person name="Favel A."/>
            <person name="Rosso M.N."/>
            <person name="Martin F."/>
        </authorList>
    </citation>
    <scope>NUCLEOTIDE SEQUENCE [LARGE SCALE GENOMIC DNA]</scope>
    <source>
        <strain evidence="2 3">CIRM-BRFM 2984</strain>
    </source>
</reference>
<evidence type="ECO:0000313" key="2">
    <source>
        <dbReference type="EMBL" id="KAK7013447.1"/>
    </source>
</evidence>
<gene>
    <name evidence="2" type="ORF">R3P38DRAFT_2788352</name>
</gene>
<dbReference type="AlphaFoldDB" id="A0AAW0AKY5"/>
<accession>A0AAW0AKY5</accession>
<feature type="region of interest" description="Disordered" evidence="1">
    <location>
        <begin position="212"/>
        <end position="268"/>
    </location>
</feature>
<feature type="compositionally biased region" description="Polar residues" evidence="1">
    <location>
        <begin position="1"/>
        <end position="17"/>
    </location>
</feature>
<comment type="caution">
    <text evidence="2">The sequence shown here is derived from an EMBL/GenBank/DDBJ whole genome shotgun (WGS) entry which is preliminary data.</text>
</comment>